<dbReference type="InParanoid" id="A0A0C2Z7Z1"/>
<evidence type="ECO:0000313" key="3">
    <source>
        <dbReference type="Proteomes" id="UP000053989"/>
    </source>
</evidence>
<dbReference type="HOGENOM" id="CLU_1016207_0_0_1"/>
<evidence type="ECO:0000313" key="2">
    <source>
        <dbReference type="EMBL" id="KIM58083.1"/>
    </source>
</evidence>
<dbReference type="AlphaFoldDB" id="A0A0C2Z7Z1"/>
<name>A0A0C2Z7Z1_9AGAM</name>
<feature type="compositionally biased region" description="Polar residues" evidence="1">
    <location>
        <begin position="39"/>
        <end position="54"/>
    </location>
</feature>
<organism evidence="2 3">
    <name type="scientific">Scleroderma citrinum Foug A</name>
    <dbReference type="NCBI Taxonomy" id="1036808"/>
    <lineage>
        <taxon>Eukaryota</taxon>
        <taxon>Fungi</taxon>
        <taxon>Dikarya</taxon>
        <taxon>Basidiomycota</taxon>
        <taxon>Agaricomycotina</taxon>
        <taxon>Agaricomycetes</taxon>
        <taxon>Agaricomycetidae</taxon>
        <taxon>Boletales</taxon>
        <taxon>Sclerodermatineae</taxon>
        <taxon>Sclerodermataceae</taxon>
        <taxon>Scleroderma</taxon>
    </lineage>
</organism>
<feature type="compositionally biased region" description="Polar residues" evidence="1">
    <location>
        <begin position="101"/>
        <end position="113"/>
    </location>
</feature>
<proteinExistence type="predicted"/>
<reference evidence="2 3" key="1">
    <citation type="submission" date="2014-04" db="EMBL/GenBank/DDBJ databases">
        <authorList>
            <consortium name="DOE Joint Genome Institute"/>
            <person name="Kuo A."/>
            <person name="Kohler A."/>
            <person name="Nagy L.G."/>
            <person name="Floudas D."/>
            <person name="Copeland A."/>
            <person name="Barry K.W."/>
            <person name="Cichocki N."/>
            <person name="Veneault-Fourrey C."/>
            <person name="LaButti K."/>
            <person name="Lindquist E.A."/>
            <person name="Lipzen A."/>
            <person name="Lundell T."/>
            <person name="Morin E."/>
            <person name="Murat C."/>
            <person name="Sun H."/>
            <person name="Tunlid A."/>
            <person name="Henrissat B."/>
            <person name="Grigoriev I.V."/>
            <person name="Hibbett D.S."/>
            <person name="Martin F."/>
            <person name="Nordberg H.P."/>
            <person name="Cantor M.N."/>
            <person name="Hua S.X."/>
        </authorList>
    </citation>
    <scope>NUCLEOTIDE SEQUENCE [LARGE SCALE GENOMIC DNA]</scope>
    <source>
        <strain evidence="2 3">Foug A</strain>
    </source>
</reference>
<protein>
    <submittedName>
        <fullName evidence="2">Uncharacterized protein</fullName>
    </submittedName>
</protein>
<feature type="compositionally biased region" description="Polar residues" evidence="1">
    <location>
        <begin position="124"/>
        <end position="133"/>
    </location>
</feature>
<accession>A0A0C2Z7Z1</accession>
<dbReference type="Proteomes" id="UP000053989">
    <property type="component" value="Unassembled WGS sequence"/>
</dbReference>
<evidence type="ECO:0000256" key="1">
    <source>
        <dbReference type="SAM" id="MobiDB-lite"/>
    </source>
</evidence>
<gene>
    <name evidence="2" type="ORF">SCLCIDRAFT_10315</name>
</gene>
<feature type="compositionally biased region" description="Low complexity" evidence="1">
    <location>
        <begin position="56"/>
        <end position="81"/>
    </location>
</feature>
<feature type="compositionally biased region" description="Polar residues" evidence="1">
    <location>
        <begin position="16"/>
        <end position="29"/>
    </location>
</feature>
<reference evidence="3" key="2">
    <citation type="submission" date="2015-01" db="EMBL/GenBank/DDBJ databases">
        <title>Evolutionary Origins and Diversification of the Mycorrhizal Mutualists.</title>
        <authorList>
            <consortium name="DOE Joint Genome Institute"/>
            <consortium name="Mycorrhizal Genomics Consortium"/>
            <person name="Kohler A."/>
            <person name="Kuo A."/>
            <person name="Nagy L.G."/>
            <person name="Floudas D."/>
            <person name="Copeland A."/>
            <person name="Barry K.W."/>
            <person name="Cichocki N."/>
            <person name="Veneault-Fourrey C."/>
            <person name="LaButti K."/>
            <person name="Lindquist E.A."/>
            <person name="Lipzen A."/>
            <person name="Lundell T."/>
            <person name="Morin E."/>
            <person name="Murat C."/>
            <person name="Riley R."/>
            <person name="Ohm R."/>
            <person name="Sun H."/>
            <person name="Tunlid A."/>
            <person name="Henrissat B."/>
            <person name="Grigoriev I.V."/>
            <person name="Hibbett D.S."/>
            <person name="Martin F."/>
        </authorList>
    </citation>
    <scope>NUCLEOTIDE SEQUENCE [LARGE SCALE GENOMIC DNA]</scope>
    <source>
        <strain evidence="3">Foug A</strain>
    </source>
</reference>
<feature type="region of interest" description="Disordered" evidence="1">
    <location>
        <begin position="1"/>
        <end position="133"/>
    </location>
</feature>
<sequence length="274" mass="29600">MEGQKKRKGQAESVGNGLQTKKTSSSALKVQTKKAPSSAPKTSQVQTQMKTAQSLAPKAQTKKAPSSAPKASQAQTQTKKTLSSAPKVQTKKAPSSAPKVQMQTKKTSSSALKAQTKKAPSSEPKVQTQTKTAQSSAPKFMMYFLVPFVAVLLISEDHRYTMDAKMHKIMVASSDAGILVHPADDNNTTLDEIMQKIILAFRSGKPEILTHRVDGTEEAAQTLLQLQGQTAKASLIPQLSPTAFRELKYGKKYRACTTTLNTQQQTSTNAKHAT</sequence>
<keyword evidence="3" id="KW-1185">Reference proteome</keyword>
<dbReference type="EMBL" id="KN822091">
    <property type="protein sequence ID" value="KIM58083.1"/>
    <property type="molecule type" value="Genomic_DNA"/>
</dbReference>